<accession>E9FA37</accession>
<name>E9FA37_METRA</name>
<dbReference type="AlphaFoldDB" id="E9FA37"/>
<dbReference type="NCBIfam" id="NF033545">
    <property type="entry name" value="transpos_IS630"/>
    <property type="match status" value="1"/>
</dbReference>
<proteinExistence type="predicted"/>
<dbReference type="Proteomes" id="UP000002498">
    <property type="component" value="Unassembled WGS sequence"/>
</dbReference>
<dbReference type="RefSeq" id="XP_007825325.2">
    <property type="nucleotide sequence ID" value="XM_007827134.2"/>
</dbReference>
<dbReference type="PANTHER" id="PTHR46564:SF1">
    <property type="entry name" value="TRANSPOSASE"/>
    <property type="match status" value="1"/>
</dbReference>
<dbReference type="SUPFAM" id="SSF46689">
    <property type="entry name" value="Homeodomain-like"/>
    <property type="match status" value="1"/>
</dbReference>
<evidence type="ECO:0000259" key="1">
    <source>
        <dbReference type="Pfam" id="PF13358"/>
    </source>
</evidence>
<organism evidence="2 3">
    <name type="scientific">Metarhizium robertsii (strain ARSEF 23 / ATCC MYA-3075)</name>
    <name type="common">Metarhizium anisopliae (strain ARSEF 23)</name>
    <dbReference type="NCBI Taxonomy" id="655844"/>
    <lineage>
        <taxon>Eukaryota</taxon>
        <taxon>Fungi</taxon>
        <taxon>Dikarya</taxon>
        <taxon>Ascomycota</taxon>
        <taxon>Pezizomycotina</taxon>
        <taxon>Sordariomycetes</taxon>
        <taxon>Hypocreomycetidae</taxon>
        <taxon>Hypocreales</taxon>
        <taxon>Clavicipitaceae</taxon>
        <taxon>Metarhizium</taxon>
    </lineage>
</organism>
<reference evidence="2 3" key="2">
    <citation type="journal article" date="2014" name="Proc. Natl. Acad. Sci. U.S.A.">
        <title>Trajectory and genomic determinants of fungal-pathogen speciation and host adaptation.</title>
        <authorList>
            <person name="Hu X."/>
            <person name="Xiao G."/>
            <person name="Zheng P."/>
            <person name="Shang Y."/>
            <person name="Su Y."/>
            <person name="Zhang X."/>
            <person name="Liu X."/>
            <person name="Zhan S."/>
            <person name="St Leger R.J."/>
            <person name="Wang C."/>
        </authorList>
    </citation>
    <scope>GENOME REANNOTATION</scope>
    <source>
        <strain evidence="3">ARSEF 23 / ATCC MYA-3075</strain>
    </source>
</reference>
<reference evidence="2 3" key="1">
    <citation type="journal article" date="2011" name="PLoS Genet.">
        <title>Genome sequencing and comparative transcriptomics of the model entomopathogenic fungi Metarhizium anisopliae and M. acridum.</title>
        <authorList>
            <person name="Gao Q."/>
            <person name="Jin K."/>
            <person name="Ying S.H."/>
            <person name="Zhang Y."/>
            <person name="Xiao G."/>
            <person name="Shang Y."/>
            <person name="Duan Z."/>
            <person name="Hu X."/>
            <person name="Xie X.Q."/>
            <person name="Zhou G."/>
            <person name="Peng G."/>
            <person name="Luo Z."/>
            <person name="Huang W."/>
            <person name="Wang B."/>
            <person name="Fang W."/>
            <person name="Wang S."/>
            <person name="Zhong Y."/>
            <person name="Ma L.J."/>
            <person name="St Leger R.J."/>
            <person name="Zhao G.P."/>
            <person name="Pei Y."/>
            <person name="Feng M.G."/>
            <person name="Xia Y."/>
            <person name="Wang C."/>
        </authorList>
    </citation>
    <scope>NUCLEOTIDE SEQUENCE [LARGE SCALE GENOMIC DNA]</scope>
    <source>
        <strain evidence="3">ARSEF 23 / ATCC MYA-3075</strain>
    </source>
</reference>
<dbReference type="HOGENOM" id="CLU_056788_1_1_1"/>
<dbReference type="GO" id="GO:0003676">
    <property type="term" value="F:nucleic acid binding"/>
    <property type="evidence" value="ECO:0007669"/>
    <property type="project" value="InterPro"/>
</dbReference>
<dbReference type="InterPro" id="IPR036397">
    <property type="entry name" value="RNaseH_sf"/>
</dbReference>
<dbReference type="GeneID" id="19263422"/>
<dbReference type="OrthoDB" id="5153311at2759"/>
<dbReference type="Gene3D" id="3.30.420.10">
    <property type="entry name" value="Ribonuclease H-like superfamily/Ribonuclease H"/>
    <property type="match status" value="1"/>
</dbReference>
<dbReference type="Pfam" id="PF13358">
    <property type="entry name" value="DDE_3"/>
    <property type="match status" value="1"/>
</dbReference>
<dbReference type="InterPro" id="IPR009057">
    <property type="entry name" value="Homeodomain-like_sf"/>
</dbReference>
<gene>
    <name evidence="2" type="ORF">MAA_09136</name>
</gene>
<evidence type="ECO:0000313" key="3">
    <source>
        <dbReference type="Proteomes" id="UP000002498"/>
    </source>
</evidence>
<dbReference type="InterPro" id="IPR047655">
    <property type="entry name" value="Transpos_IS630-like"/>
</dbReference>
<comment type="caution">
    <text evidence="2">The sequence shown here is derived from an EMBL/GenBank/DDBJ whole genome shotgun (WGS) entry which is preliminary data.</text>
</comment>
<dbReference type="PANTHER" id="PTHR46564">
    <property type="entry name" value="TRANSPOSASE"/>
    <property type="match status" value="1"/>
</dbReference>
<evidence type="ECO:0000313" key="2">
    <source>
        <dbReference type="EMBL" id="EFY95435.2"/>
    </source>
</evidence>
<keyword evidence="3" id="KW-1185">Reference proteome</keyword>
<dbReference type="EMBL" id="ADNJ02000015">
    <property type="protein sequence ID" value="EFY95435.2"/>
    <property type="molecule type" value="Genomic_DNA"/>
</dbReference>
<sequence>MAPKLSRIERKELENTIISKYKGEIKMTDEEIAKIFPRCTPRTVRTARSNIMRHGTIDRPPKPFGRPAEVTESMWMAIWYELRRHPSLSQQAQANFIYKLYGIRVSRSTIGRGVKWTKKTMMTIAKERNRDLRDDFIHRRSLFKLEQIICVDESGDDREMAIPTKGYAPKGVTPVQRKPFHRGKRVSFLPAYTIHGVIYSEVYEGTTDLELFESFLENLLPHCGRYPEPRSVVIMDNATFHNVSLAIKDLYYEAGVLIVKQSPYSPDLNPIEYFFGALKNHIESRAIEDEDHIRGDLKNYLRIMSIPWVEAKVAGDGHGDTLERHSTILKIQNKGERKHDI</sequence>
<protein>
    <submittedName>
        <fullName evidence="2">Transposase</fullName>
    </submittedName>
</protein>
<dbReference type="KEGG" id="maj:MAA_09136"/>
<feature type="domain" description="Tc1-like transposase DDE" evidence="1">
    <location>
        <begin position="147"/>
        <end position="293"/>
    </location>
</feature>
<dbReference type="InterPro" id="IPR038717">
    <property type="entry name" value="Tc1-like_DDE_dom"/>
</dbReference>